<evidence type="ECO:0000313" key="6">
    <source>
        <dbReference type="Proteomes" id="UP001174909"/>
    </source>
</evidence>
<evidence type="ECO:0000256" key="1">
    <source>
        <dbReference type="ARBA" id="ARBA00022803"/>
    </source>
</evidence>
<dbReference type="AlphaFoldDB" id="A0AA35T2C3"/>
<evidence type="ECO:0000256" key="2">
    <source>
        <dbReference type="ARBA" id="ARBA00038210"/>
    </source>
</evidence>
<dbReference type="Pfam" id="PF13181">
    <property type="entry name" value="TPR_8"/>
    <property type="match status" value="1"/>
</dbReference>
<keyword evidence="6" id="KW-1185">Reference proteome</keyword>
<dbReference type="InterPro" id="IPR011990">
    <property type="entry name" value="TPR-like_helical_dom_sf"/>
</dbReference>
<feature type="repeat" description="TPR" evidence="4">
    <location>
        <begin position="519"/>
        <end position="552"/>
    </location>
</feature>
<feature type="repeat" description="TPR" evidence="4">
    <location>
        <begin position="267"/>
        <end position="300"/>
    </location>
</feature>
<evidence type="ECO:0000256" key="3">
    <source>
        <dbReference type="ARBA" id="ARBA00039307"/>
    </source>
</evidence>
<dbReference type="InterPro" id="IPR019734">
    <property type="entry name" value="TPR_rpt"/>
</dbReference>
<reference evidence="5" key="1">
    <citation type="submission" date="2023-03" db="EMBL/GenBank/DDBJ databases">
        <authorList>
            <person name="Steffen K."/>
            <person name="Cardenas P."/>
        </authorList>
    </citation>
    <scope>NUCLEOTIDE SEQUENCE</scope>
</reference>
<feature type="repeat" description="TPR" evidence="4">
    <location>
        <begin position="383"/>
        <end position="416"/>
    </location>
</feature>
<feature type="repeat" description="TPR" evidence="4">
    <location>
        <begin position="451"/>
        <end position="484"/>
    </location>
</feature>
<proteinExistence type="inferred from homology"/>
<dbReference type="PANTHER" id="PTHR12558:SF13">
    <property type="entry name" value="CELL DIVISION CYCLE PROTEIN 27 HOMOLOG"/>
    <property type="match status" value="1"/>
</dbReference>
<dbReference type="Pfam" id="PF13432">
    <property type="entry name" value="TPR_16"/>
    <property type="match status" value="4"/>
</dbReference>
<protein>
    <recommendedName>
        <fullName evidence="3">Cell division cycle protein 27 homolog</fullName>
    </recommendedName>
</protein>
<dbReference type="Proteomes" id="UP001174909">
    <property type="component" value="Unassembled WGS sequence"/>
</dbReference>
<comment type="caution">
    <text evidence="5">The sequence shown here is derived from an EMBL/GenBank/DDBJ whole genome shotgun (WGS) entry which is preliminary data.</text>
</comment>
<name>A0AA35T2C3_GEOBA</name>
<feature type="repeat" description="TPR" evidence="4">
    <location>
        <begin position="904"/>
        <end position="937"/>
    </location>
</feature>
<dbReference type="SMART" id="SM00028">
    <property type="entry name" value="TPR"/>
    <property type="match status" value="19"/>
</dbReference>
<dbReference type="EMBL" id="CASHTH010003067">
    <property type="protein sequence ID" value="CAI8039827.1"/>
    <property type="molecule type" value="Genomic_DNA"/>
</dbReference>
<dbReference type="SUPFAM" id="SSF48452">
    <property type="entry name" value="TPR-like"/>
    <property type="match status" value="5"/>
</dbReference>
<keyword evidence="5" id="KW-0808">Transferase</keyword>
<feature type="repeat" description="TPR" evidence="4">
    <location>
        <begin position="759"/>
        <end position="792"/>
    </location>
</feature>
<feature type="repeat" description="TPR" evidence="4">
    <location>
        <begin position="131"/>
        <end position="164"/>
    </location>
</feature>
<dbReference type="Gene3D" id="1.25.40.10">
    <property type="entry name" value="Tetratricopeptide repeat domain"/>
    <property type="match status" value="6"/>
</dbReference>
<sequence>MRKDFAKVLQEKKKPAEKHRELILKWQKQGRLSAILTLYTARENNRQAQQPASPTIKAAFYYGLGYVHALQATETGEELDTAVAYLQHAVEMDPDLFWARFNLGGIYQEQSKDDLALAEFEACVHLNSNYYPAYYRMGEIHLKRQDYMQALHAFDAARKINRKWEYPQYGIGLVYFAQGEIDRARQTFESITQKNKKFAPAYFKLGQVLATEGFFDEALKEYAKGSQYQDYSAQILYELAVIFDEKGNTDGAIRIYQRVIEVEPTHAKALFTLGENLYASGDTTAAVQYYRQALSGTPGIKDAFYEPLEPYFAGLMTPDEAMPLLEKAMLVLPDDPRSYFYAGTLEADTGNIQKAIEHYQKTREIIEADPSHLQMELLLGDFNDVYLKLGELYHQHGDIETSAVYFKRALALNPELANRFIAQGQSAFEARHYQEAIESLNTHLLLFPEDVGAVYLLGQSHEANGDIDNALIFYKRTLTLDSQQPDVLFKMVHIYRNREAHQQVIDTLQKIIEIAPDTTEAHYLLALSYLTLEQPDAALPAFLATVRLNPNDVSAHYHAAILFEQKDDIDNAIVHYEKTIGLDTTLLESPFFEVTEVAPFFRLGAIYRERNDEDNIIRVYQPVLEIEPEHPELHHLLAVIFEKRDERGMQNGLASYALKAIRHYGLANQYNPKKFDWHYSYARLLDQHAETLGDDYHKHAEMAVKEYTATLALKSDYVDAYFYRGMLTLRHRQIGKTLYRYSQILEDFRQVAEIQPRNREANYQLGVIYLEIDRQRLAKDVFENMLSYAPKYRGIHLHLGQIAEWEQAWKQAIQHYQAEAALLQQPLEEGDNIAIKTYQRLGNLYYAHALDYNAAKETLEMALALDDTHVPTLLNYANNLFSMDLLGAATEQFERVIQLEPGNLTANYNLALMYEYREKREQARAQWQRFLELNPPEQWRIEAEEHLSQ</sequence>
<evidence type="ECO:0000256" key="4">
    <source>
        <dbReference type="PROSITE-ProRule" id="PRU00339"/>
    </source>
</evidence>
<feature type="repeat" description="TPR" evidence="4">
    <location>
        <begin position="597"/>
        <end position="630"/>
    </location>
</feature>
<evidence type="ECO:0000313" key="5">
    <source>
        <dbReference type="EMBL" id="CAI8039827.1"/>
    </source>
</evidence>
<gene>
    <name evidence="5" type="ORF">GBAR_LOCUS22196</name>
</gene>
<accession>A0AA35T2C3</accession>
<dbReference type="PANTHER" id="PTHR12558">
    <property type="entry name" value="CELL DIVISION CYCLE 16,23,27"/>
    <property type="match status" value="1"/>
</dbReference>
<keyword evidence="5" id="KW-0328">Glycosyltransferase</keyword>
<feature type="repeat" description="TPR" evidence="4">
    <location>
        <begin position="233"/>
        <end position="266"/>
    </location>
</feature>
<dbReference type="PROSITE" id="PS50005">
    <property type="entry name" value="TPR"/>
    <property type="match status" value="10"/>
</dbReference>
<dbReference type="GO" id="GO:0016757">
    <property type="term" value="F:glycosyltransferase activity"/>
    <property type="evidence" value="ECO:0007669"/>
    <property type="project" value="UniProtKB-KW"/>
</dbReference>
<comment type="similarity">
    <text evidence="2">Belongs to the APC3/CDC27 family.</text>
</comment>
<dbReference type="PROSITE" id="PS50293">
    <property type="entry name" value="TPR_REGION"/>
    <property type="match status" value="1"/>
</dbReference>
<keyword evidence="1 4" id="KW-0802">TPR repeat</keyword>
<organism evidence="5 6">
    <name type="scientific">Geodia barretti</name>
    <name type="common">Barrett's horny sponge</name>
    <dbReference type="NCBI Taxonomy" id="519541"/>
    <lineage>
        <taxon>Eukaryota</taxon>
        <taxon>Metazoa</taxon>
        <taxon>Porifera</taxon>
        <taxon>Demospongiae</taxon>
        <taxon>Heteroscleromorpha</taxon>
        <taxon>Tetractinellida</taxon>
        <taxon>Astrophorina</taxon>
        <taxon>Geodiidae</taxon>
        <taxon>Geodia</taxon>
    </lineage>
</organism>
<feature type="repeat" description="TPR" evidence="4">
    <location>
        <begin position="336"/>
        <end position="369"/>
    </location>
</feature>